<accession>A0A8X6LJ48</accession>
<name>A0A8X6LJ48_TRICU</name>
<dbReference type="EMBL" id="BMAO01006658">
    <property type="protein sequence ID" value="GFR10257.1"/>
    <property type="molecule type" value="Genomic_DNA"/>
</dbReference>
<evidence type="ECO:0000313" key="2">
    <source>
        <dbReference type="Proteomes" id="UP000887116"/>
    </source>
</evidence>
<sequence>ILINSDITDEERLCPRMQKVLSKLMFDI</sequence>
<keyword evidence="2" id="KW-1185">Reference proteome</keyword>
<organism evidence="1 2">
    <name type="scientific">Trichonephila clavata</name>
    <name type="common">Joro spider</name>
    <name type="synonym">Nephila clavata</name>
    <dbReference type="NCBI Taxonomy" id="2740835"/>
    <lineage>
        <taxon>Eukaryota</taxon>
        <taxon>Metazoa</taxon>
        <taxon>Ecdysozoa</taxon>
        <taxon>Arthropoda</taxon>
        <taxon>Chelicerata</taxon>
        <taxon>Arachnida</taxon>
        <taxon>Araneae</taxon>
        <taxon>Araneomorphae</taxon>
        <taxon>Entelegynae</taxon>
        <taxon>Araneoidea</taxon>
        <taxon>Nephilidae</taxon>
        <taxon>Trichonephila</taxon>
    </lineage>
</organism>
<evidence type="ECO:0000313" key="1">
    <source>
        <dbReference type="EMBL" id="GFR10257.1"/>
    </source>
</evidence>
<proteinExistence type="predicted"/>
<protein>
    <submittedName>
        <fullName evidence="1">Uncharacterized protein</fullName>
    </submittedName>
</protein>
<dbReference type="AlphaFoldDB" id="A0A8X6LJ48"/>
<feature type="non-terminal residue" evidence="1">
    <location>
        <position position="1"/>
    </location>
</feature>
<reference evidence="1" key="1">
    <citation type="submission" date="2020-07" db="EMBL/GenBank/DDBJ databases">
        <title>Multicomponent nature underlies the extraordinary mechanical properties of spider dragline silk.</title>
        <authorList>
            <person name="Kono N."/>
            <person name="Nakamura H."/>
            <person name="Mori M."/>
            <person name="Yoshida Y."/>
            <person name="Ohtoshi R."/>
            <person name="Malay A.D."/>
            <person name="Moran D.A.P."/>
            <person name="Tomita M."/>
            <person name="Numata K."/>
            <person name="Arakawa K."/>
        </authorList>
    </citation>
    <scope>NUCLEOTIDE SEQUENCE</scope>
</reference>
<gene>
    <name evidence="1" type="ORF">TNCT_342291</name>
</gene>
<comment type="caution">
    <text evidence="1">The sequence shown here is derived from an EMBL/GenBank/DDBJ whole genome shotgun (WGS) entry which is preliminary data.</text>
</comment>
<dbReference type="Proteomes" id="UP000887116">
    <property type="component" value="Unassembled WGS sequence"/>
</dbReference>